<protein>
    <recommendedName>
        <fullName evidence="4">DUF4178 domain-containing protein</fullName>
    </recommendedName>
</protein>
<keyword evidence="1" id="KW-0812">Transmembrane</keyword>
<evidence type="ECO:0000256" key="1">
    <source>
        <dbReference type="SAM" id="Phobius"/>
    </source>
</evidence>
<reference evidence="2 3" key="1">
    <citation type="submission" date="2024-06" db="EMBL/GenBank/DDBJ databases">
        <title>The Natural Products Discovery Center: Release of the First 8490 Sequenced Strains for Exploring Actinobacteria Biosynthetic Diversity.</title>
        <authorList>
            <person name="Kalkreuter E."/>
            <person name="Kautsar S.A."/>
            <person name="Yang D."/>
            <person name="Bader C.D."/>
            <person name="Teijaro C.N."/>
            <person name="Fluegel L."/>
            <person name="Davis C.M."/>
            <person name="Simpson J.R."/>
            <person name="Lauterbach L."/>
            <person name="Steele A.D."/>
            <person name="Gui C."/>
            <person name="Meng S."/>
            <person name="Li G."/>
            <person name="Viehrig K."/>
            <person name="Ye F."/>
            <person name="Su P."/>
            <person name="Kiefer A.F."/>
            <person name="Nichols A."/>
            <person name="Cepeda A.J."/>
            <person name="Yan W."/>
            <person name="Fan B."/>
            <person name="Jiang Y."/>
            <person name="Adhikari A."/>
            <person name="Zheng C.-J."/>
            <person name="Schuster L."/>
            <person name="Cowan T.M."/>
            <person name="Smanski M.J."/>
            <person name="Chevrette M.G."/>
            <person name="De Carvalho L.P.S."/>
            <person name="Shen B."/>
        </authorList>
    </citation>
    <scope>NUCLEOTIDE SEQUENCE [LARGE SCALE GENOMIC DNA]</scope>
    <source>
        <strain evidence="2 3">NPDC048946</strain>
    </source>
</reference>
<keyword evidence="1" id="KW-0472">Membrane</keyword>
<comment type="caution">
    <text evidence="2">The sequence shown here is derived from an EMBL/GenBank/DDBJ whole genome shotgun (WGS) entry which is preliminary data.</text>
</comment>
<organism evidence="2 3">
    <name type="scientific">Streptodolium elevatio</name>
    <dbReference type="NCBI Taxonomy" id="3157996"/>
    <lineage>
        <taxon>Bacteria</taxon>
        <taxon>Bacillati</taxon>
        <taxon>Actinomycetota</taxon>
        <taxon>Actinomycetes</taxon>
        <taxon>Kitasatosporales</taxon>
        <taxon>Streptomycetaceae</taxon>
        <taxon>Streptodolium</taxon>
    </lineage>
</organism>
<evidence type="ECO:0000313" key="2">
    <source>
        <dbReference type="EMBL" id="MEU8132974.1"/>
    </source>
</evidence>
<keyword evidence="3" id="KW-1185">Reference proteome</keyword>
<dbReference type="RefSeq" id="WP_358349686.1">
    <property type="nucleotide sequence ID" value="NZ_JBEZFP010000009.1"/>
</dbReference>
<gene>
    <name evidence="2" type="ORF">AB0C36_05650</name>
</gene>
<name>A0ABV3DB50_9ACTN</name>
<feature type="transmembrane region" description="Helical" evidence="1">
    <location>
        <begin position="147"/>
        <end position="169"/>
    </location>
</feature>
<proteinExistence type="predicted"/>
<evidence type="ECO:0000313" key="3">
    <source>
        <dbReference type="Proteomes" id="UP001551482"/>
    </source>
</evidence>
<accession>A0ABV3DB50</accession>
<sequence length="231" mass="26738">MTYGAGAVAGTMARVRKPFQDKEMRRQPPGTWQGPVLLAKPGAGGDWYAPVPDYELFVDDVARDKKTQDKDWRHLTLWRDNRREAWEMVVETESAGSGRAVYRVLGSQGELLARVTRRRGSIFRFARTSWRVESANGPELRARKGHLVAWFFWWLFSPLWAVMLALILVGGEFPRMPLTTRWRREGHEVMHFEDDEYVVVSDWPDARLIYAVAMLHWAHPTVLSSWSRPTL</sequence>
<keyword evidence="1" id="KW-1133">Transmembrane helix</keyword>
<evidence type="ECO:0008006" key="4">
    <source>
        <dbReference type="Google" id="ProtNLM"/>
    </source>
</evidence>
<dbReference type="Proteomes" id="UP001551482">
    <property type="component" value="Unassembled WGS sequence"/>
</dbReference>
<dbReference type="EMBL" id="JBEZFP010000009">
    <property type="protein sequence ID" value="MEU8132974.1"/>
    <property type="molecule type" value="Genomic_DNA"/>
</dbReference>